<dbReference type="EMBL" id="CAJOBZ010000046">
    <property type="protein sequence ID" value="CAF4912113.1"/>
    <property type="molecule type" value="Genomic_DNA"/>
</dbReference>
<proteinExistence type="inferred from homology"/>
<gene>
    <name evidence="7" type="ORF">PMACD_LOCUS12230</name>
</gene>
<name>A0A821VS40_9NEOP</name>
<dbReference type="PANTHER" id="PTHR10353:SF36">
    <property type="entry name" value="LP05116P"/>
    <property type="match status" value="1"/>
</dbReference>
<evidence type="ECO:0000256" key="6">
    <source>
        <dbReference type="RuleBase" id="RU003690"/>
    </source>
</evidence>
<dbReference type="PRINTS" id="PR00131">
    <property type="entry name" value="GLHYDRLASE1"/>
</dbReference>
<dbReference type="GO" id="GO:0008422">
    <property type="term" value="F:beta-glucosidase activity"/>
    <property type="evidence" value="ECO:0007669"/>
    <property type="project" value="TreeGrafter"/>
</dbReference>
<keyword evidence="8" id="KW-1185">Reference proteome</keyword>
<dbReference type="Gene3D" id="3.20.20.80">
    <property type="entry name" value="Glycosidases"/>
    <property type="match status" value="1"/>
</dbReference>
<dbReference type="Proteomes" id="UP000663880">
    <property type="component" value="Unassembled WGS sequence"/>
</dbReference>
<keyword evidence="3" id="KW-0378">Hydrolase</keyword>
<dbReference type="PANTHER" id="PTHR10353">
    <property type="entry name" value="GLYCOSYL HYDROLASE"/>
    <property type="match status" value="1"/>
</dbReference>
<comment type="caution">
    <text evidence="7">The sequence shown here is derived from an EMBL/GenBank/DDBJ whole genome shotgun (WGS) entry which is preliminary data.</text>
</comment>
<evidence type="ECO:0000256" key="2">
    <source>
        <dbReference type="ARBA" id="ARBA00011738"/>
    </source>
</evidence>
<evidence type="ECO:0000256" key="3">
    <source>
        <dbReference type="ARBA" id="ARBA00022801"/>
    </source>
</evidence>
<dbReference type="SUPFAM" id="SSF51445">
    <property type="entry name" value="(Trans)glycosidases"/>
    <property type="match status" value="1"/>
</dbReference>
<evidence type="ECO:0000313" key="7">
    <source>
        <dbReference type="EMBL" id="CAF4912113.1"/>
    </source>
</evidence>
<organism evidence="7 8">
    <name type="scientific">Pieris macdunnoughi</name>
    <dbReference type="NCBI Taxonomy" id="345717"/>
    <lineage>
        <taxon>Eukaryota</taxon>
        <taxon>Metazoa</taxon>
        <taxon>Ecdysozoa</taxon>
        <taxon>Arthropoda</taxon>
        <taxon>Hexapoda</taxon>
        <taxon>Insecta</taxon>
        <taxon>Pterygota</taxon>
        <taxon>Neoptera</taxon>
        <taxon>Endopterygota</taxon>
        <taxon>Lepidoptera</taxon>
        <taxon>Glossata</taxon>
        <taxon>Ditrysia</taxon>
        <taxon>Papilionoidea</taxon>
        <taxon>Pieridae</taxon>
        <taxon>Pierinae</taxon>
        <taxon>Pieris</taxon>
    </lineage>
</organism>
<accession>A0A821VS40</accession>
<dbReference type="InterPro" id="IPR001360">
    <property type="entry name" value="Glyco_hydro_1"/>
</dbReference>
<dbReference type="OrthoDB" id="65569at2759"/>
<reference evidence="7" key="1">
    <citation type="submission" date="2021-02" db="EMBL/GenBank/DDBJ databases">
        <authorList>
            <person name="Steward A R."/>
        </authorList>
    </citation>
    <scope>NUCLEOTIDE SEQUENCE</scope>
</reference>
<keyword evidence="5" id="KW-0326">Glycosidase</keyword>
<evidence type="ECO:0000256" key="1">
    <source>
        <dbReference type="ARBA" id="ARBA00010838"/>
    </source>
</evidence>
<evidence type="ECO:0000256" key="4">
    <source>
        <dbReference type="ARBA" id="ARBA00023180"/>
    </source>
</evidence>
<dbReference type="AlphaFoldDB" id="A0A821VS40"/>
<comment type="similarity">
    <text evidence="1 6">Belongs to the glycosyl hydrolase 1 family.</text>
</comment>
<dbReference type="GO" id="GO:0005975">
    <property type="term" value="P:carbohydrate metabolic process"/>
    <property type="evidence" value="ECO:0007669"/>
    <property type="project" value="InterPro"/>
</dbReference>
<evidence type="ECO:0008006" key="9">
    <source>
        <dbReference type="Google" id="ProtNLM"/>
    </source>
</evidence>
<comment type="subunit">
    <text evidence="2">Homodimer.</text>
</comment>
<dbReference type="InterPro" id="IPR017853">
    <property type="entry name" value="GH"/>
</dbReference>
<sequence length="480" mass="55676">MALRKLPEYLKIGVATAAYQIEGAWNVADKSKSIWDVTSHQPGAIEDGTTGDDACKSYYFYKRDIQMLKFLGVDFYRFSVSWPRLFPNGFVNTLSQVGLEYYNNLINELIENKIEPVVTLYHWDLPQSLQDLGGWANPLIVEWFEDYSRAVYKLFGDRVKLWITINEPRQIGLSGYGDNRFAPRINAHGIGEYIVAKNIVLAHARAWHVYDEEFRKNQRGICGITIATEYCQGATDSPQDIETSLDCLEFEVGLYAHPIFSKDGGFPEVVKRRVALKSTEQGYPRSRLPEFTQEEIQYVRGTSDFYGFNHYSTYFLTRKWYTPEVVPSQADDIGARQVDLEYEMGATTQSKIIPEGIRKALNWVKNKYDNPEVMIFENGFNTYGGLMDLNRITYYRKYLNAILDAIDIDGCNITRYTAWSLMDNFEWNCGLQLKFGLFEVDYEDENKQRIAKLSALWFKHLITTRSLHYDHIPEYKEIIF</sequence>
<dbReference type="Pfam" id="PF00232">
    <property type="entry name" value="Glyco_hydro_1"/>
    <property type="match status" value="1"/>
</dbReference>
<evidence type="ECO:0000256" key="5">
    <source>
        <dbReference type="ARBA" id="ARBA00023295"/>
    </source>
</evidence>
<keyword evidence="4" id="KW-0325">Glycoprotein</keyword>
<protein>
    <recommendedName>
        <fullName evidence="9">Beta-glucosidase</fullName>
    </recommendedName>
</protein>
<dbReference type="FunFam" id="3.20.20.80:FF:000013">
    <property type="entry name" value="lactase-phlorizin hydrolase"/>
    <property type="match status" value="1"/>
</dbReference>
<evidence type="ECO:0000313" key="8">
    <source>
        <dbReference type="Proteomes" id="UP000663880"/>
    </source>
</evidence>